<evidence type="ECO:0000259" key="12">
    <source>
        <dbReference type="Pfam" id="PF01103"/>
    </source>
</evidence>
<sequence>MTGRRRLQKPFFLRLWALLLCFAWAGGTLAQAPGAAPSPSPTPAFSLHIEAPPQVAAWLQQHLELQRYKDLADLDDAELQRLLQSADEQARELLATLGYFSPTLKWQNLPDTPGGAARQVLLNVAPGQQSVVSEVQLTLQGDIAHNPATQAQKHALQQQWLLPARKAFTQSDWAQAKSATLRRLTAENYPLARLVTSQAQVDPDTHTARLSLTLDSGPRVVLGPAQVTGSERYGAEQAVRLARIKTGQAYRQSDLLEAQQRLVASGFYDSVFVTLDTEGDAQAMPVKIELKEALRQKWVVGVGVRSDNGPRVSAEYTQHRVPGLDWRAVTKVAVDRTLQTLSLDLLGQPNEQLWRWTTSGKAEHQVFTGYEVTSQRLRAGRTQLAERVDRTYYAQYDTSHTLGTLADTRESLSANYAWTWRRFDTLPFPTQGWGFGLEVGSGVTLGNQRTPYGRWLGKVLGMQALGESGQRLSMRGELGGVVTRDASGIPTTQLFLAGGDGSVRGYALSGIGVATRPGVISAGRYLATGSVEWQIPIYRQSQRTDWEGAVFVDAGAVADNPSQMRAKVGAGLGARWRSPVGPLQIDLAQAQDTHQWRLHMSVGFKF</sequence>
<dbReference type="Pfam" id="PF17243">
    <property type="entry name" value="POTRA_TamA_1"/>
    <property type="match status" value="1"/>
</dbReference>
<comment type="caution">
    <text evidence="14">The sequence shown here is derived from an EMBL/GenBank/DDBJ whole genome shotgun (WGS) entry which is preliminary data.</text>
</comment>
<evidence type="ECO:0000256" key="1">
    <source>
        <dbReference type="ARBA" id="ARBA00004442"/>
    </source>
</evidence>
<reference evidence="14" key="1">
    <citation type="submission" date="2020-09" db="EMBL/GenBank/DDBJ databases">
        <title>Genome seq and assembly of Limnohabitants sp.</title>
        <authorList>
            <person name="Chhetri G."/>
        </authorList>
    </citation>
    <scope>NUCLEOTIDE SEQUENCE</scope>
    <source>
        <strain evidence="14">JUR4</strain>
    </source>
</reference>
<evidence type="ECO:0000313" key="14">
    <source>
        <dbReference type="EMBL" id="MBD8051499.1"/>
    </source>
</evidence>
<dbReference type="InterPro" id="IPR035243">
    <property type="entry name" value="TamA_POTRA_Dom_1"/>
</dbReference>
<evidence type="ECO:0000259" key="13">
    <source>
        <dbReference type="Pfam" id="PF17243"/>
    </source>
</evidence>
<evidence type="ECO:0000256" key="11">
    <source>
        <dbReference type="SAM" id="SignalP"/>
    </source>
</evidence>
<keyword evidence="15" id="KW-1185">Reference proteome</keyword>
<feature type="signal peptide" evidence="11">
    <location>
        <begin position="1"/>
        <end position="30"/>
    </location>
</feature>
<name>A0A927IK84_9BURK</name>
<evidence type="ECO:0000313" key="15">
    <source>
        <dbReference type="Proteomes" id="UP000647424"/>
    </source>
</evidence>
<evidence type="ECO:0000256" key="6">
    <source>
        <dbReference type="ARBA" id="ARBA00022729"/>
    </source>
</evidence>
<dbReference type="Gene3D" id="2.40.160.50">
    <property type="entry name" value="membrane protein fhac: a member of the omp85/tpsb transporter family"/>
    <property type="match status" value="1"/>
</dbReference>
<comment type="subcellular location">
    <subcellularLocation>
        <location evidence="1">Cell outer membrane</location>
    </subcellularLocation>
</comment>
<evidence type="ECO:0000256" key="9">
    <source>
        <dbReference type="ARBA" id="ARBA00033063"/>
    </source>
</evidence>
<dbReference type="PANTHER" id="PTHR12815">
    <property type="entry name" value="SORTING AND ASSEMBLY MACHINERY SAMM50 PROTEIN FAMILY MEMBER"/>
    <property type="match status" value="1"/>
</dbReference>
<comment type="subunit">
    <text evidence="10">Interacts with TamB to form the translocation and assembly module (TAM).</text>
</comment>
<dbReference type="PANTHER" id="PTHR12815:SF47">
    <property type="entry name" value="TRANSLOCATION AND ASSEMBLY MODULE SUBUNIT TAMA"/>
    <property type="match status" value="1"/>
</dbReference>
<dbReference type="EMBL" id="JACYFT010000003">
    <property type="protein sequence ID" value="MBD8051499.1"/>
    <property type="molecule type" value="Genomic_DNA"/>
</dbReference>
<dbReference type="Pfam" id="PF01103">
    <property type="entry name" value="Omp85"/>
    <property type="match status" value="1"/>
</dbReference>
<protein>
    <recommendedName>
        <fullName evidence="3">Translocation and assembly module subunit TamA</fullName>
    </recommendedName>
    <alternativeName>
        <fullName evidence="9">Autotransporter assembly factor TamA</fullName>
    </alternativeName>
</protein>
<organism evidence="14 15">
    <name type="scientific">Limnohabitans radicicola</name>
    <dbReference type="NCBI Taxonomy" id="2771427"/>
    <lineage>
        <taxon>Bacteria</taxon>
        <taxon>Pseudomonadati</taxon>
        <taxon>Pseudomonadota</taxon>
        <taxon>Betaproteobacteria</taxon>
        <taxon>Burkholderiales</taxon>
        <taxon>Comamonadaceae</taxon>
        <taxon>Limnohabitans</taxon>
    </lineage>
</organism>
<keyword evidence="7" id="KW-0472">Membrane</keyword>
<evidence type="ECO:0000256" key="2">
    <source>
        <dbReference type="ARBA" id="ARBA00010248"/>
    </source>
</evidence>
<dbReference type="Proteomes" id="UP000647424">
    <property type="component" value="Unassembled WGS sequence"/>
</dbReference>
<evidence type="ECO:0000256" key="10">
    <source>
        <dbReference type="ARBA" id="ARBA00093548"/>
    </source>
</evidence>
<feature type="domain" description="TamA POTRA" evidence="13">
    <location>
        <begin position="59"/>
        <end position="110"/>
    </location>
</feature>
<dbReference type="Gene3D" id="3.10.20.310">
    <property type="entry name" value="membrane protein fhac"/>
    <property type="match status" value="2"/>
</dbReference>
<keyword evidence="8" id="KW-0998">Cell outer membrane</keyword>
<keyword evidence="5" id="KW-0812">Transmembrane</keyword>
<evidence type="ECO:0000256" key="7">
    <source>
        <dbReference type="ARBA" id="ARBA00023136"/>
    </source>
</evidence>
<comment type="similarity">
    <text evidence="2">Belongs to the TamA family.</text>
</comment>
<evidence type="ECO:0000256" key="8">
    <source>
        <dbReference type="ARBA" id="ARBA00023237"/>
    </source>
</evidence>
<keyword evidence="6 11" id="KW-0732">Signal</keyword>
<dbReference type="AlphaFoldDB" id="A0A927IK84"/>
<feature type="domain" description="Bacterial surface antigen (D15)" evidence="12">
    <location>
        <begin position="363"/>
        <end position="606"/>
    </location>
</feature>
<proteinExistence type="inferred from homology"/>
<evidence type="ECO:0000256" key="4">
    <source>
        <dbReference type="ARBA" id="ARBA00022452"/>
    </source>
</evidence>
<feature type="chain" id="PRO_5037462266" description="Translocation and assembly module subunit TamA" evidence="11">
    <location>
        <begin position="31"/>
        <end position="606"/>
    </location>
</feature>
<gene>
    <name evidence="14" type="ORF">IC609_13205</name>
</gene>
<dbReference type="InterPro" id="IPR039910">
    <property type="entry name" value="D15-like"/>
</dbReference>
<dbReference type="RefSeq" id="WP_191819987.1">
    <property type="nucleotide sequence ID" value="NZ_JACYFT010000003.1"/>
</dbReference>
<dbReference type="GO" id="GO:0019867">
    <property type="term" value="C:outer membrane"/>
    <property type="evidence" value="ECO:0007669"/>
    <property type="project" value="InterPro"/>
</dbReference>
<dbReference type="InterPro" id="IPR000184">
    <property type="entry name" value="Bac_surfAg_D15"/>
</dbReference>
<accession>A0A927IK84</accession>
<evidence type="ECO:0000256" key="3">
    <source>
        <dbReference type="ARBA" id="ARBA00015419"/>
    </source>
</evidence>
<keyword evidence="4" id="KW-1134">Transmembrane beta strand</keyword>
<evidence type="ECO:0000256" key="5">
    <source>
        <dbReference type="ARBA" id="ARBA00022692"/>
    </source>
</evidence>